<dbReference type="AlphaFoldDB" id="A0A914YKY6"/>
<feature type="region of interest" description="Disordered" evidence="1">
    <location>
        <begin position="38"/>
        <end position="93"/>
    </location>
</feature>
<evidence type="ECO:0000313" key="4">
    <source>
        <dbReference type="WBParaSite" id="PSU_v2.g2001.t1"/>
    </source>
</evidence>
<protein>
    <submittedName>
        <fullName evidence="4">MAP3K deoxyribohydrolase domain-containing protein</fullName>
    </submittedName>
</protein>
<dbReference type="PROSITE" id="PS51257">
    <property type="entry name" value="PROKAR_LIPOPROTEIN"/>
    <property type="match status" value="1"/>
</dbReference>
<feature type="compositionally biased region" description="Low complexity" evidence="1">
    <location>
        <begin position="78"/>
        <end position="88"/>
    </location>
</feature>
<dbReference type="Pfam" id="PF20309">
    <property type="entry name" value="DRHyd-ASK"/>
    <property type="match status" value="1"/>
</dbReference>
<evidence type="ECO:0000313" key="3">
    <source>
        <dbReference type="Proteomes" id="UP000887577"/>
    </source>
</evidence>
<proteinExistence type="predicted"/>
<sequence length="206" mass="22687">MSKPKLALAKHALNHQRKSSAAAGTNSFSTSCAADLMPSISGQTSTQHRSFSASQRAGSQPSTSTQANASPKLSERFPSQQQHPPSSSTGGGGRRLQMVLVMDLKQQKHLKVRELACKNIEAVAESLNVHLNLIDFARLDYGETKTLDIFYSADVALVDFTFHTQQPSLCYHVGVRESMQQIYNIIIMYRPDEAAEYRISEALKVC</sequence>
<feature type="region of interest" description="Disordered" evidence="1">
    <location>
        <begin position="1"/>
        <end position="26"/>
    </location>
</feature>
<feature type="domain" description="MAP3K deoxyribohydrolase" evidence="2">
    <location>
        <begin position="122"/>
        <end position="154"/>
    </location>
</feature>
<dbReference type="InterPro" id="IPR046872">
    <property type="entry name" value="DRHyd-ASK"/>
</dbReference>
<reference evidence="4" key="1">
    <citation type="submission" date="2022-11" db="UniProtKB">
        <authorList>
            <consortium name="WormBaseParasite"/>
        </authorList>
    </citation>
    <scope>IDENTIFICATION</scope>
</reference>
<name>A0A914YKY6_9BILA</name>
<feature type="compositionally biased region" description="Polar residues" evidence="1">
    <location>
        <begin position="40"/>
        <end position="71"/>
    </location>
</feature>
<dbReference type="Proteomes" id="UP000887577">
    <property type="component" value="Unplaced"/>
</dbReference>
<evidence type="ECO:0000259" key="2">
    <source>
        <dbReference type="Pfam" id="PF20309"/>
    </source>
</evidence>
<organism evidence="3 4">
    <name type="scientific">Panagrolaimus superbus</name>
    <dbReference type="NCBI Taxonomy" id="310955"/>
    <lineage>
        <taxon>Eukaryota</taxon>
        <taxon>Metazoa</taxon>
        <taxon>Ecdysozoa</taxon>
        <taxon>Nematoda</taxon>
        <taxon>Chromadorea</taxon>
        <taxon>Rhabditida</taxon>
        <taxon>Tylenchina</taxon>
        <taxon>Panagrolaimomorpha</taxon>
        <taxon>Panagrolaimoidea</taxon>
        <taxon>Panagrolaimidae</taxon>
        <taxon>Panagrolaimus</taxon>
    </lineage>
</organism>
<evidence type="ECO:0000256" key="1">
    <source>
        <dbReference type="SAM" id="MobiDB-lite"/>
    </source>
</evidence>
<keyword evidence="3" id="KW-1185">Reference proteome</keyword>
<dbReference type="WBParaSite" id="PSU_v2.g2001.t1">
    <property type="protein sequence ID" value="PSU_v2.g2001.t1"/>
    <property type="gene ID" value="PSU_v2.g2001"/>
</dbReference>
<accession>A0A914YKY6</accession>